<evidence type="ECO:0000313" key="2">
    <source>
        <dbReference type="Proteomes" id="UP000192439"/>
    </source>
</evidence>
<sequence length="47" mass="5420">MIVSLTANPTLKTHFPLATLYLLNKIYSVFQSAEVQKLWVLGKREEK</sequence>
<reference evidence="1 2" key="1">
    <citation type="journal article" date="2018" name="Harmful Algae">
        <title>The highly heterogeneous methylated genomes and diverse restriction-modification systems of bloom-forming Microcystis.</title>
        <authorList>
            <person name="Zhao L."/>
            <person name="Song Y."/>
            <person name="Li L."/>
            <person name="Gan N."/>
            <person name="Brand J.J."/>
            <person name="Song L."/>
        </authorList>
    </citation>
    <scope>NUCLEOTIDE SEQUENCE [LARGE SCALE GENOMIC DNA]</scope>
    <source>
        <strain evidence="1 2">PCC 7806SL</strain>
    </source>
</reference>
<keyword evidence="2" id="KW-1185">Reference proteome</keyword>
<dbReference type="EMBL" id="CP020771">
    <property type="protein sequence ID" value="ARI80303.1"/>
    <property type="molecule type" value="Genomic_DNA"/>
</dbReference>
<evidence type="ECO:0000313" key="1">
    <source>
        <dbReference type="EMBL" id="ARI80303.1"/>
    </source>
</evidence>
<organism evidence="1 2">
    <name type="scientific">Microcystis aeruginosa PCC 7806SL</name>
    <dbReference type="NCBI Taxonomy" id="1903187"/>
    <lineage>
        <taxon>Bacteria</taxon>
        <taxon>Bacillati</taxon>
        <taxon>Cyanobacteriota</taxon>
        <taxon>Cyanophyceae</taxon>
        <taxon>Oscillatoriophycideae</taxon>
        <taxon>Chroococcales</taxon>
        <taxon>Microcystaceae</taxon>
        <taxon>Microcystis</taxon>
    </lineage>
</organism>
<accession>A0AB33BXB2</accession>
<proteinExistence type="predicted"/>
<protein>
    <submittedName>
        <fullName evidence="1">Uncharacterized protein</fullName>
    </submittedName>
</protein>
<name>A0AB33BXB2_MICA7</name>
<dbReference type="AlphaFoldDB" id="A0AB33BXB2"/>
<dbReference type="Proteomes" id="UP000192439">
    <property type="component" value="Chromosome"/>
</dbReference>
<gene>
    <name evidence="1" type="ORF">BH695_1022</name>
</gene>